<dbReference type="Gene3D" id="2.40.170.20">
    <property type="entry name" value="TonB-dependent receptor, beta-barrel domain"/>
    <property type="match status" value="1"/>
</dbReference>
<dbReference type="InterPro" id="IPR037066">
    <property type="entry name" value="Plug_dom_sf"/>
</dbReference>
<name>A0A127F7Q1_STEDE</name>
<dbReference type="GO" id="GO:0009279">
    <property type="term" value="C:cell outer membrane"/>
    <property type="evidence" value="ECO:0007669"/>
    <property type="project" value="UniProtKB-SubCell"/>
</dbReference>
<keyword evidence="7 11" id="KW-0798">TonB box</keyword>
<keyword evidence="10" id="KW-0998">Cell outer membrane</keyword>
<keyword evidence="8 11" id="KW-0472">Membrane</keyword>
<keyword evidence="5" id="KW-0812">Transmembrane</keyword>
<evidence type="ECO:0000256" key="7">
    <source>
        <dbReference type="ARBA" id="ARBA00023077"/>
    </source>
</evidence>
<evidence type="ECO:0000256" key="2">
    <source>
        <dbReference type="ARBA" id="ARBA00008143"/>
    </source>
</evidence>
<keyword evidence="9" id="KW-0675">Receptor</keyword>
<feature type="domain" description="TonB-dependent receptor-like beta-barrel" evidence="12">
    <location>
        <begin position="189"/>
        <end position="620"/>
    </location>
</feature>
<keyword evidence="15" id="KW-1185">Reference proteome</keyword>
<evidence type="ECO:0000259" key="13">
    <source>
        <dbReference type="Pfam" id="PF07715"/>
    </source>
</evidence>
<comment type="similarity">
    <text evidence="2">Belongs to the TonB-dependent receptor family. Hemoglobin/haptoglobin binding protein subfamily.</text>
</comment>
<evidence type="ECO:0000256" key="3">
    <source>
        <dbReference type="ARBA" id="ARBA00022448"/>
    </source>
</evidence>
<protein>
    <recommendedName>
        <fullName evidence="16">TonB-dependent receptor plug domain-containing protein</fullName>
    </recommendedName>
</protein>
<reference evidence="14 15" key="1">
    <citation type="submission" date="2015-06" db="EMBL/GenBank/DDBJ databases">
        <title>A Comprehensive Approach to Explore the Metabolic and Phylogenetic Diversity of Bacterial Steroid Degradation in the Environment: Testosterone as an Example.</title>
        <authorList>
            <person name="Yang F.-C."/>
            <person name="Chen Y.-L."/>
            <person name="Yu C.-P."/>
            <person name="Tang S.-L."/>
            <person name="Wang P.-H."/>
            <person name="Ismail W."/>
            <person name="Wang C.-H."/>
            <person name="Yang C.-Y."/>
            <person name="Chiang Y.-R."/>
        </authorList>
    </citation>
    <scope>NUCLEOTIDE SEQUENCE [LARGE SCALE GENOMIC DNA]</scope>
    <source>
        <strain evidence="14 15">DSM 18526</strain>
    </source>
</reference>
<dbReference type="GO" id="GO:0044718">
    <property type="term" value="P:siderophore transmembrane transport"/>
    <property type="evidence" value="ECO:0007669"/>
    <property type="project" value="TreeGrafter"/>
</dbReference>
<evidence type="ECO:0000256" key="11">
    <source>
        <dbReference type="RuleBase" id="RU003357"/>
    </source>
</evidence>
<dbReference type="EMBL" id="CP011971">
    <property type="protein sequence ID" value="AMN46476.1"/>
    <property type="molecule type" value="Genomic_DNA"/>
</dbReference>
<evidence type="ECO:0000313" key="15">
    <source>
        <dbReference type="Proteomes" id="UP000070250"/>
    </source>
</evidence>
<proteinExistence type="inferred from homology"/>
<dbReference type="GO" id="GO:0015344">
    <property type="term" value="F:siderophore uptake transmembrane transporter activity"/>
    <property type="evidence" value="ECO:0007669"/>
    <property type="project" value="TreeGrafter"/>
</dbReference>
<keyword evidence="3" id="KW-0813">Transport</keyword>
<dbReference type="STRING" id="465721.ACG33_05045"/>
<dbReference type="Proteomes" id="UP000070250">
    <property type="component" value="Chromosome"/>
</dbReference>
<evidence type="ECO:0000256" key="8">
    <source>
        <dbReference type="ARBA" id="ARBA00023136"/>
    </source>
</evidence>
<evidence type="ECO:0008006" key="16">
    <source>
        <dbReference type="Google" id="ProtNLM"/>
    </source>
</evidence>
<dbReference type="InterPro" id="IPR039426">
    <property type="entry name" value="TonB-dep_rcpt-like"/>
</dbReference>
<dbReference type="AlphaFoldDB" id="A0A127F7Q1"/>
<evidence type="ECO:0000256" key="5">
    <source>
        <dbReference type="ARBA" id="ARBA00022692"/>
    </source>
</evidence>
<evidence type="ECO:0000259" key="12">
    <source>
        <dbReference type="Pfam" id="PF00593"/>
    </source>
</evidence>
<accession>A0A127F7Q1</accession>
<sequence>MPSTSPRLEEIVVQSSRYTLVTETTSSHVLLTQEQIKNTPRLADETLRATQRLPGTAADGFSSLGYVRGGDINETAIVLDGLRLYEPFHLKDFLSPVSLLDSRLIEGIEFYSGGFPAPYGDRMSAVIDATTVRPGQPRYYELGLSLFHLSAMAAHEFADGRGHVLLSGRRGNAGDLAQFSEKDFGRPHYSDGFGRVDYQFNDRTRGTAQMLVSSDSITAFKGSGAQRAVAEYRNVYAWGTLQHEWSDSTATRLIVSYTDLSNERYGTVDEPGHRFGEVIDDRLFHVIGVKLDTSISMSALKHRWGVEVQRLWGRYDYALDLDVEPDFPFPGSPGFQQFRALAPQPKGYETSAYWDARFDLDKRWTVQAGIRVDRQTYDDWEHWEGSDENWSPRLAVLYRLDSHTQLRASWGRFFQPQGINELQVEDGIDRFYPAQRADHMIVSLDRELEWGADLRIELYRKRYTRLHPRFENLFDPLVLFPEAEFDRVSVASGAARAEGIELFLNFHQQDSWSGWLGYTWARVEDHVEGMNVPRSWDQRHTVNLGLVWSKGPWSATLAYLYHTGWPATQFSLSDGVDGPSLVTDKRNRDRLQFYSTLDFRLTRTFGLPRGALDVFVEATNALSRKNPCCIQYTIAEAADGSLEYSRKVDSWLPLVPSLGVLWRY</sequence>
<evidence type="ECO:0000256" key="6">
    <source>
        <dbReference type="ARBA" id="ARBA00022729"/>
    </source>
</evidence>
<evidence type="ECO:0000313" key="14">
    <source>
        <dbReference type="EMBL" id="AMN46476.1"/>
    </source>
</evidence>
<dbReference type="InterPro" id="IPR012910">
    <property type="entry name" value="Plug_dom"/>
</dbReference>
<gene>
    <name evidence="14" type="ORF">ACG33_05045</name>
</gene>
<dbReference type="KEGG" id="sdf:ACG33_05045"/>
<dbReference type="Pfam" id="PF07715">
    <property type="entry name" value="Plug"/>
    <property type="match status" value="1"/>
</dbReference>
<dbReference type="PANTHER" id="PTHR30069:SF29">
    <property type="entry name" value="HEMOGLOBIN AND HEMOGLOBIN-HAPTOGLOBIN-BINDING PROTEIN 1-RELATED"/>
    <property type="match status" value="1"/>
</dbReference>
<evidence type="ECO:0000256" key="10">
    <source>
        <dbReference type="ARBA" id="ARBA00023237"/>
    </source>
</evidence>
<evidence type="ECO:0000256" key="4">
    <source>
        <dbReference type="ARBA" id="ARBA00022452"/>
    </source>
</evidence>
<organism evidence="14 15">
    <name type="scientific">Steroidobacter denitrificans</name>
    <dbReference type="NCBI Taxonomy" id="465721"/>
    <lineage>
        <taxon>Bacteria</taxon>
        <taxon>Pseudomonadati</taxon>
        <taxon>Pseudomonadota</taxon>
        <taxon>Gammaproteobacteria</taxon>
        <taxon>Steroidobacterales</taxon>
        <taxon>Steroidobacteraceae</taxon>
        <taxon>Steroidobacter</taxon>
    </lineage>
</organism>
<evidence type="ECO:0000256" key="1">
    <source>
        <dbReference type="ARBA" id="ARBA00004571"/>
    </source>
</evidence>
<keyword evidence="4" id="KW-1134">Transmembrane beta strand</keyword>
<evidence type="ECO:0000256" key="9">
    <source>
        <dbReference type="ARBA" id="ARBA00023170"/>
    </source>
</evidence>
<dbReference type="Gene3D" id="2.170.130.10">
    <property type="entry name" value="TonB-dependent receptor, plug domain"/>
    <property type="match status" value="1"/>
</dbReference>
<keyword evidence="6" id="KW-0732">Signal</keyword>
<comment type="subcellular location">
    <subcellularLocation>
        <location evidence="1">Cell outer membrane</location>
        <topology evidence="1">Multi-pass membrane protein</topology>
    </subcellularLocation>
</comment>
<dbReference type="InterPro" id="IPR036942">
    <property type="entry name" value="Beta-barrel_TonB_sf"/>
</dbReference>
<dbReference type="Pfam" id="PF00593">
    <property type="entry name" value="TonB_dep_Rec_b-barrel"/>
    <property type="match status" value="1"/>
</dbReference>
<dbReference type="SUPFAM" id="SSF56935">
    <property type="entry name" value="Porins"/>
    <property type="match status" value="1"/>
</dbReference>
<dbReference type="InterPro" id="IPR000531">
    <property type="entry name" value="Beta-barrel_TonB"/>
</dbReference>
<dbReference type="PANTHER" id="PTHR30069">
    <property type="entry name" value="TONB-DEPENDENT OUTER MEMBRANE RECEPTOR"/>
    <property type="match status" value="1"/>
</dbReference>
<feature type="domain" description="TonB-dependent receptor plug" evidence="13">
    <location>
        <begin position="23"/>
        <end position="122"/>
    </location>
</feature>